<reference evidence="10 11" key="1">
    <citation type="submission" date="2020-04" db="EMBL/GenBank/DDBJ databases">
        <title>Enterovirga sp. isolate from soil.</title>
        <authorList>
            <person name="Chea S."/>
            <person name="Kim D.-U."/>
        </authorList>
    </citation>
    <scope>NUCLEOTIDE SEQUENCE [LARGE SCALE GENOMIC DNA]</scope>
    <source>
        <strain evidence="10 11">DB1703</strain>
    </source>
</reference>
<keyword evidence="1 8" id="KW-0963">Cytoplasm</keyword>
<dbReference type="Gene3D" id="2.160.10.10">
    <property type="entry name" value="Hexapeptide repeat proteins"/>
    <property type="match status" value="1"/>
</dbReference>
<dbReference type="InterPro" id="IPR010137">
    <property type="entry name" value="Lipid_A_LpxA"/>
</dbReference>
<feature type="domain" description="UDP N-acetylglucosamine O-acyltransferase C-terminal" evidence="9">
    <location>
        <begin position="179"/>
        <end position="259"/>
    </location>
</feature>
<dbReference type="AlphaFoldDB" id="A0A849I8U0"/>
<evidence type="ECO:0000256" key="2">
    <source>
        <dbReference type="ARBA" id="ARBA00022516"/>
    </source>
</evidence>
<evidence type="ECO:0000256" key="5">
    <source>
        <dbReference type="ARBA" id="ARBA00022737"/>
    </source>
</evidence>
<dbReference type="SUPFAM" id="SSF51161">
    <property type="entry name" value="Trimeric LpxA-like enzymes"/>
    <property type="match status" value="1"/>
</dbReference>
<protein>
    <recommendedName>
        <fullName evidence="8">Acyl-[acyl-carrier-protein]--UDP-N-acetylglucosamine O-acyltransferase</fullName>
        <shortName evidence="8">UDP-N-acetylglucosamine acyltransferase</shortName>
        <ecNumber evidence="8">2.3.1.129</ecNumber>
    </recommendedName>
</protein>
<dbReference type="RefSeq" id="WP_171217955.1">
    <property type="nucleotide sequence ID" value="NZ_JABEPP010000002.1"/>
</dbReference>
<dbReference type="InterPro" id="IPR018357">
    <property type="entry name" value="Hexapep_transf_CS"/>
</dbReference>
<dbReference type="EC" id="2.3.1.129" evidence="8"/>
<evidence type="ECO:0000256" key="4">
    <source>
        <dbReference type="ARBA" id="ARBA00022679"/>
    </source>
</evidence>
<dbReference type="EMBL" id="JABEPP010000002">
    <property type="protein sequence ID" value="NNM72490.1"/>
    <property type="molecule type" value="Genomic_DNA"/>
</dbReference>
<comment type="catalytic activity">
    <reaction evidence="8">
        <text>a (3R)-hydroxyacyl-[ACP] + UDP-N-acetyl-alpha-D-glucosamine = a UDP-3-O-[(3R)-3-hydroxyacyl]-N-acetyl-alpha-D-glucosamine + holo-[ACP]</text>
        <dbReference type="Rhea" id="RHEA:67812"/>
        <dbReference type="Rhea" id="RHEA-COMP:9685"/>
        <dbReference type="Rhea" id="RHEA-COMP:9945"/>
        <dbReference type="ChEBI" id="CHEBI:57705"/>
        <dbReference type="ChEBI" id="CHEBI:64479"/>
        <dbReference type="ChEBI" id="CHEBI:78827"/>
        <dbReference type="ChEBI" id="CHEBI:173225"/>
        <dbReference type="EC" id="2.3.1.129"/>
    </reaction>
</comment>
<dbReference type="GO" id="GO:0009245">
    <property type="term" value="P:lipid A biosynthetic process"/>
    <property type="evidence" value="ECO:0007669"/>
    <property type="project" value="UniProtKB-UniRule"/>
</dbReference>
<evidence type="ECO:0000256" key="7">
    <source>
        <dbReference type="ARBA" id="ARBA00023315"/>
    </source>
</evidence>
<dbReference type="HAMAP" id="MF_00387">
    <property type="entry name" value="LpxA"/>
    <property type="match status" value="1"/>
</dbReference>
<keyword evidence="7 8" id="KW-0012">Acyltransferase</keyword>
<evidence type="ECO:0000256" key="1">
    <source>
        <dbReference type="ARBA" id="ARBA00022490"/>
    </source>
</evidence>
<dbReference type="InterPro" id="IPR037157">
    <property type="entry name" value="Acetyltransf_C_sf"/>
</dbReference>
<comment type="function">
    <text evidence="8">Involved in the biosynthesis of lipid A, a phosphorylated glycolipid that anchors the lipopolysaccharide to the outer membrane of the cell.</text>
</comment>
<dbReference type="InterPro" id="IPR001451">
    <property type="entry name" value="Hexapep"/>
</dbReference>
<dbReference type="UniPathway" id="UPA00359">
    <property type="reaction ID" value="UER00477"/>
</dbReference>
<evidence type="ECO:0000256" key="6">
    <source>
        <dbReference type="ARBA" id="ARBA00023098"/>
    </source>
</evidence>
<dbReference type="GO" id="GO:0016020">
    <property type="term" value="C:membrane"/>
    <property type="evidence" value="ECO:0007669"/>
    <property type="project" value="GOC"/>
</dbReference>
<dbReference type="Pfam" id="PF13720">
    <property type="entry name" value="Acetyltransf_11"/>
    <property type="match status" value="1"/>
</dbReference>
<dbReference type="InterPro" id="IPR029098">
    <property type="entry name" value="Acetyltransf_C"/>
</dbReference>
<dbReference type="Proteomes" id="UP000564885">
    <property type="component" value="Unassembled WGS sequence"/>
</dbReference>
<dbReference type="Gene3D" id="1.20.1180.10">
    <property type="entry name" value="Udp N-acetylglucosamine O-acyltransferase, C-terminal domain"/>
    <property type="match status" value="1"/>
</dbReference>
<name>A0A849I8U0_9HYPH</name>
<organism evidence="10 11">
    <name type="scientific">Enterovirga aerilata</name>
    <dbReference type="NCBI Taxonomy" id="2730920"/>
    <lineage>
        <taxon>Bacteria</taxon>
        <taxon>Pseudomonadati</taxon>
        <taxon>Pseudomonadota</taxon>
        <taxon>Alphaproteobacteria</taxon>
        <taxon>Hyphomicrobiales</taxon>
        <taxon>Methylobacteriaceae</taxon>
        <taxon>Enterovirga</taxon>
    </lineage>
</organism>
<comment type="subunit">
    <text evidence="8">Homotrimer.</text>
</comment>
<accession>A0A849I8U0</accession>
<comment type="subcellular location">
    <subcellularLocation>
        <location evidence="8">Cytoplasm</location>
    </subcellularLocation>
</comment>
<comment type="pathway">
    <text evidence="8">Glycolipid biosynthesis; lipid IV(A) biosynthesis; lipid IV(A) from (3R)-3-hydroxytetradecanoyl-[acyl-carrier-protein] and UDP-N-acetyl-alpha-D-glucosamine: step 1/6.</text>
</comment>
<proteinExistence type="inferred from homology"/>
<sequence>MSFHGTIHPAAIVDPAAKIGDDVRIGPYCMVGPDVELGDGVELISHVVVTGHTRVGARTRIFPFASIGHAPQDLRYRGEPTTLTIGEDCIIREGVTMNPGTPNGTGKTTVGSRCFFLAHSHVAHDCRVGDNVILTNNVMLAGHCKIGDYAIIGGGAGIHQFVRIGPHAFVGGLSGVENDVIPYGMVLGNRAYLAGLNIVGLRRRGFSREQIHDLRRAYRLLFADEGTLAERVDDVAEEFTVHPTVHEILDFIRGGGDRALCTPREAVTARP</sequence>
<keyword evidence="5 8" id="KW-0677">Repeat</keyword>
<comment type="similarity">
    <text evidence="8">Belongs to the transferase hexapeptide repeat family. LpxA subfamily.</text>
</comment>
<keyword evidence="3 8" id="KW-0441">Lipid A biosynthesis</keyword>
<comment type="caution">
    <text evidence="10">The sequence shown here is derived from an EMBL/GenBank/DDBJ whole genome shotgun (WGS) entry which is preliminary data.</text>
</comment>
<evidence type="ECO:0000259" key="9">
    <source>
        <dbReference type="Pfam" id="PF13720"/>
    </source>
</evidence>
<gene>
    <name evidence="8 10" type="primary">lpxA</name>
    <name evidence="10" type="ORF">HJG44_08830</name>
</gene>
<keyword evidence="4 8" id="KW-0808">Transferase</keyword>
<dbReference type="GO" id="GO:0005737">
    <property type="term" value="C:cytoplasm"/>
    <property type="evidence" value="ECO:0007669"/>
    <property type="project" value="UniProtKB-SubCell"/>
</dbReference>
<dbReference type="NCBIfam" id="TIGR01852">
    <property type="entry name" value="lipid_A_lpxA"/>
    <property type="match status" value="1"/>
</dbReference>
<dbReference type="CDD" id="cd03351">
    <property type="entry name" value="LbH_UDP-GlcNAc_AT"/>
    <property type="match status" value="1"/>
</dbReference>
<dbReference type="PIRSF" id="PIRSF000456">
    <property type="entry name" value="UDP-GlcNAc_acltr"/>
    <property type="match status" value="1"/>
</dbReference>
<evidence type="ECO:0000256" key="3">
    <source>
        <dbReference type="ARBA" id="ARBA00022556"/>
    </source>
</evidence>
<dbReference type="GO" id="GO:0008780">
    <property type="term" value="F:acyl-[acyl-carrier-protein]-UDP-N-acetylglucosamine O-acyltransferase activity"/>
    <property type="evidence" value="ECO:0007669"/>
    <property type="project" value="UniProtKB-UniRule"/>
</dbReference>
<keyword evidence="6 8" id="KW-0443">Lipid metabolism</keyword>
<dbReference type="PROSITE" id="PS00101">
    <property type="entry name" value="HEXAPEP_TRANSFERASES"/>
    <property type="match status" value="1"/>
</dbReference>
<evidence type="ECO:0000313" key="10">
    <source>
        <dbReference type="EMBL" id="NNM72490.1"/>
    </source>
</evidence>
<keyword evidence="2 8" id="KW-0444">Lipid biosynthesis</keyword>
<dbReference type="PANTHER" id="PTHR43480">
    <property type="entry name" value="ACYL-[ACYL-CARRIER-PROTEIN]--UDP-N-ACETYLGLUCOSAMINE O-ACYLTRANSFERASE"/>
    <property type="match status" value="1"/>
</dbReference>
<dbReference type="NCBIfam" id="NF003657">
    <property type="entry name" value="PRK05289.1"/>
    <property type="match status" value="1"/>
</dbReference>
<dbReference type="PANTHER" id="PTHR43480:SF1">
    <property type="entry name" value="ACYL-[ACYL-CARRIER-PROTEIN]--UDP-N-ACETYLGLUCOSAMINE O-ACYLTRANSFERASE, MITOCHONDRIAL-RELATED"/>
    <property type="match status" value="1"/>
</dbReference>
<evidence type="ECO:0000313" key="11">
    <source>
        <dbReference type="Proteomes" id="UP000564885"/>
    </source>
</evidence>
<evidence type="ECO:0000256" key="8">
    <source>
        <dbReference type="HAMAP-Rule" id="MF_00387"/>
    </source>
</evidence>
<dbReference type="InterPro" id="IPR011004">
    <property type="entry name" value="Trimer_LpxA-like_sf"/>
</dbReference>
<keyword evidence="11" id="KW-1185">Reference proteome</keyword>
<dbReference type="Pfam" id="PF00132">
    <property type="entry name" value="Hexapep"/>
    <property type="match status" value="2"/>
</dbReference>